<keyword evidence="1" id="KW-0472">Membrane</keyword>
<comment type="caution">
    <text evidence="2">The sequence shown here is derived from an EMBL/GenBank/DDBJ whole genome shotgun (WGS) entry which is preliminary data.</text>
</comment>
<dbReference type="EMBL" id="ATAO01000195">
    <property type="protein sequence ID" value="EQM75690.1"/>
    <property type="molecule type" value="Genomic_DNA"/>
</dbReference>
<dbReference type="Proteomes" id="UP000016033">
    <property type="component" value="Unassembled WGS sequence"/>
</dbReference>
<sequence>MWSSILGEAFLIAAALMAFIIIRGITHGVIHRAQQQ</sequence>
<keyword evidence="1" id="KW-1133">Transmembrane helix</keyword>
<reference evidence="2 3" key="1">
    <citation type="journal article" date="2013" name="Genome Announc.">
        <title>Whole-genome sequences of five oyster-associated bacteria show potential for crude oil hydrocarbon degradation.</title>
        <authorList>
            <person name="Chauhan A."/>
            <person name="Green S."/>
            <person name="Pathak A."/>
            <person name="Thomas J."/>
            <person name="Venkatramanan R."/>
        </authorList>
    </citation>
    <scope>NUCLEOTIDE SEQUENCE [LARGE SCALE GENOMIC DNA]</scope>
    <source>
        <strain evidence="2 3">MF109</strain>
    </source>
</reference>
<gene>
    <name evidence="2" type="ORF">L687_01270</name>
</gene>
<accession>T5KF97</accession>
<feature type="transmembrane region" description="Helical" evidence="1">
    <location>
        <begin position="6"/>
        <end position="26"/>
    </location>
</feature>
<protein>
    <submittedName>
        <fullName evidence="2">Uncharacterized protein</fullName>
    </submittedName>
</protein>
<evidence type="ECO:0000313" key="2">
    <source>
        <dbReference type="EMBL" id="EQM75690.1"/>
    </source>
</evidence>
<dbReference type="AlphaFoldDB" id="T5KF97"/>
<evidence type="ECO:0000256" key="1">
    <source>
        <dbReference type="SAM" id="Phobius"/>
    </source>
</evidence>
<proteinExistence type="predicted"/>
<name>T5KF97_MICMQ</name>
<evidence type="ECO:0000313" key="3">
    <source>
        <dbReference type="Proteomes" id="UP000016033"/>
    </source>
</evidence>
<dbReference type="PATRIC" id="fig|1333857.3.peg.2159"/>
<organism evidence="2 3">
    <name type="scientific">Microbacterium maritypicum MF109</name>
    <dbReference type="NCBI Taxonomy" id="1333857"/>
    <lineage>
        <taxon>Bacteria</taxon>
        <taxon>Bacillati</taxon>
        <taxon>Actinomycetota</taxon>
        <taxon>Actinomycetes</taxon>
        <taxon>Micrococcales</taxon>
        <taxon>Microbacteriaceae</taxon>
        <taxon>Microbacterium</taxon>
    </lineage>
</organism>
<keyword evidence="1" id="KW-0812">Transmembrane</keyword>